<protein>
    <submittedName>
        <fullName evidence="1">Uncharacterized protein</fullName>
    </submittedName>
</protein>
<gene>
    <name evidence="1" type="ORF">AB0H72_15095</name>
</gene>
<name>A0ABV3F8J1_9NOCA</name>
<evidence type="ECO:0000313" key="2">
    <source>
        <dbReference type="Proteomes" id="UP001551658"/>
    </source>
</evidence>
<sequence>MRRHITPIAFGWVDDDTSVAPGWDRAQVERLARRLGYCIVWRDVHSALPVAEQARNTGADVVILPAPDHLGPLELNRVMDVADVETVLPRLSFARWSPVKTGR</sequence>
<dbReference type="Proteomes" id="UP001551658">
    <property type="component" value="Unassembled WGS sequence"/>
</dbReference>
<dbReference type="RefSeq" id="WP_357978865.1">
    <property type="nucleotide sequence ID" value="NZ_JBFAIH010000007.1"/>
</dbReference>
<reference evidence="1 2" key="1">
    <citation type="submission" date="2024-06" db="EMBL/GenBank/DDBJ databases">
        <title>The Natural Products Discovery Center: Release of the First 8490 Sequenced Strains for Exploring Actinobacteria Biosynthetic Diversity.</title>
        <authorList>
            <person name="Kalkreuter E."/>
            <person name="Kautsar S.A."/>
            <person name="Yang D."/>
            <person name="Bader C.D."/>
            <person name="Teijaro C.N."/>
            <person name="Fluegel L."/>
            <person name="Davis C.M."/>
            <person name="Simpson J.R."/>
            <person name="Lauterbach L."/>
            <person name="Steele A.D."/>
            <person name="Gui C."/>
            <person name="Meng S."/>
            <person name="Li G."/>
            <person name="Viehrig K."/>
            <person name="Ye F."/>
            <person name="Su P."/>
            <person name="Kiefer A.F."/>
            <person name="Nichols A."/>
            <person name="Cepeda A.J."/>
            <person name="Yan W."/>
            <person name="Fan B."/>
            <person name="Jiang Y."/>
            <person name="Adhikari A."/>
            <person name="Zheng C.-J."/>
            <person name="Schuster L."/>
            <person name="Cowan T.M."/>
            <person name="Smanski M.J."/>
            <person name="Chevrette M.G."/>
            <person name="De Carvalho L.P.S."/>
            <person name="Shen B."/>
        </authorList>
    </citation>
    <scope>NUCLEOTIDE SEQUENCE [LARGE SCALE GENOMIC DNA]</scope>
    <source>
        <strain evidence="1 2">NPDC050671</strain>
    </source>
</reference>
<accession>A0ABV3F8J1</accession>
<evidence type="ECO:0000313" key="1">
    <source>
        <dbReference type="EMBL" id="MEV0364023.1"/>
    </source>
</evidence>
<comment type="caution">
    <text evidence="1">The sequence shown here is derived from an EMBL/GenBank/DDBJ whole genome shotgun (WGS) entry which is preliminary data.</text>
</comment>
<organism evidence="1 2">
    <name type="scientific">Nocardia fusca</name>
    <dbReference type="NCBI Taxonomy" id="941183"/>
    <lineage>
        <taxon>Bacteria</taxon>
        <taxon>Bacillati</taxon>
        <taxon>Actinomycetota</taxon>
        <taxon>Actinomycetes</taxon>
        <taxon>Mycobacteriales</taxon>
        <taxon>Nocardiaceae</taxon>
        <taxon>Nocardia</taxon>
    </lineage>
</organism>
<dbReference type="EMBL" id="JBFAIH010000007">
    <property type="protein sequence ID" value="MEV0364023.1"/>
    <property type="molecule type" value="Genomic_DNA"/>
</dbReference>
<keyword evidence="2" id="KW-1185">Reference proteome</keyword>
<proteinExistence type="predicted"/>